<dbReference type="STRING" id="743719.PaelaDRAFT_2372"/>
<dbReference type="PANTHER" id="PTHR46558:SF11">
    <property type="entry name" value="HTH-TYPE TRANSCRIPTIONAL REGULATOR XRE"/>
    <property type="match status" value="1"/>
</dbReference>
<feature type="domain" description="HTH cro/C1-type" evidence="2">
    <location>
        <begin position="5"/>
        <end position="59"/>
    </location>
</feature>
<dbReference type="AlphaFoldDB" id="G4HEG1"/>
<proteinExistence type="predicted"/>
<dbReference type="CDD" id="cd00093">
    <property type="entry name" value="HTH_XRE"/>
    <property type="match status" value="1"/>
</dbReference>
<dbReference type="eggNOG" id="COG1396">
    <property type="taxonomic scope" value="Bacteria"/>
</dbReference>
<dbReference type="Proteomes" id="UP000003891">
    <property type="component" value="Unassembled WGS sequence"/>
</dbReference>
<reference evidence="3 4" key="1">
    <citation type="submission" date="2011-09" db="EMBL/GenBank/DDBJ databases">
        <title>The draft genome of Paenibacillus lactis 154.</title>
        <authorList>
            <consortium name="US DOE Joint Genome Institute (JGI-PGF)"/>
            <person name="Lucas S."/>
            <person name="Han J."/>
            <person name="Lapidus A."/>
            <person name="Cheng J.-F."/>
            <person name="Goodwin L."/>
            <person name="Pitluck S."/>
            <person name="Peters L."/>
            <person name="Land M.L."/>
            <person name="Hauser L."/>
            <person name="Siebers A."/>
            <person name="Thelen M."/>
            <person name="Hugenholtz P."/>
            <person name="Allgaier M."/>
            <person name="Woyke T.J."/>
        </authorList>
    </citation>
    <scope>NUCLEOTIDE SEQUENCE [LARGE SCALE GENOMIC DNA]</scope>
    <source>
        <strain evidence="3 4">154</strain>
    </source>
</reference>
<dbReference type="InterPro" id="IPR010982">
    <property type="entry name" value="Lambda_DNA-bd_dom_sf"/>
</dbReference>
<dbReference type="PANTHER" id="PTHR46558">
    <property type="entry name" value="TRACRIPTIONAL REGULATORY PROTEIN-RELATED-RELATED"/>
    <property type="match status" value="1"/>
</dbReference>
<evidence type="ECO:0000313" key="4">
    <source>
        <dbReference type="Proteomes" id="UP000003891"/>
    </source>
</evidence>
<protein>
    <submittedName>
        <fullName evidence="3">Helix-turn-helix domain protein</fullName>
    </submittedName>
</protein>
<dbReference type="SUPFAM" id="SSF47413">
    <property type="entry name" value="lambda repressor-like DNA-binding domains"/>
    <property type="match status" value="1"/>
</dbReference>
<dbReference type="InterPro" id="IPR001387">
    <property type="entry name" value="Cro/C1-type_HTH"/>
</dbReference>
<dbReference type="PROSITE" id="PS50943">
    <property type="entry name" value="HTH_CROC1"/>
    <property type="match status" value="1"/>
</dbReference>
<gene>
    <name evidence="3" type="ORF">PaelaDRAFT_2372</name>
</gene>
<dbReference type="Gene3D" id="1.10.260.40">
    <property type="entry name" value="lambda repressor-like DNA-binding domains"/>
    <property type="match status" value="1"/>
</dbReference>
<dbReference type="Pfam" id="PF01381">
    <property type="entry name" value="HTH_3"/>
    <property type="match status" value="1"/>
</dbReference>
<evidence type="ECO:0000313" key="3">
    <source>
        <dbReference type="EMBL" id="EHB65230.1"/>
    </source>
</evidence>
<evidence type="ECO:0000256" key="1">
    <source>
        <dbReference type="ARBA" id="ARBA00023125"/>
    </source>
</evidence>
<name>G4HEG1_9BACL</name>
<evidence type="ECO:0000259" key="2">
    <source>
        <dbReference type="PROSITE" id="PS50943"/>
    </source>
</evidence>
<dbReference type="SMART" id="SM00530">
    <property type="entry name" value="HTH_XRE"/>
    <property type="match status" value="1"/>
</dbReference>
<dbReference type="EMBL" id="AGIP01000004">
    <property type="protein sequence ID" value="EHB65230.1"/>
    <property type="molecule type" value="Genomic_DNA"/>
</dbReference>
<sequence>MPNRIRELRKEQGLSGPKLAEMLSITPTYLYELEKEKKRLSADMASKIAGIFTVSVDYLLGVVDKNKEATLQIEPPDWATSKDKRDFKKMLEEDEPIMFDGVPMTDDDKERLKRVMEAMFWDAKERNKKTFGRKKNT</sequence>
<organism evidence="3 4">
    <name type="scientific">Paenibacillus lactis 154</name>
    <dbReference type="NCBI Taxonomy" id="743719"/>
    <lineage>
        <taxon>Bacteria</taxon>
        <taxon>Bacillati</taxon>
        <taxon>Bacillota</taxon>
        <taxon>Bacilli</taxon>
        <taxon>Bacillales</taxon>
        <taxon>Paenibacillaceae</taxon>
        <taxon>Paenibacillus</taxon>
    </lineage>
</organism>
<accession>G4HEG1</accession>
<dbReference type="GO" id="GO:0003677">
    <property type="term" value="F:DNA binding"/>
    <property type="evidence" value="ECO:0007669"/>
    <property type="project" value="UniProtKB-KW"/>
</dbReference>
<keyword evidence="1" id="KW-0238">DNA-binding</keyword>